<feature type="compositionally biased region" description="Polar residues" evidence="1">
    <location>
        <begin position="137"/>
        <end position="146"/>
    </location>
</feature>
<comment type="caution">
    <text evidence="2">The sequence shown here is derived from an EMBL/GenBank/DDBJ whole genome shotgun (WGS) entry which is preliminary data.</text>
</comment>
<gene>
    <name evidence="2" type="ORF">TNCV_1355551</name>
</gene>
<organism evidence="2 3">
    <name type="scientific">Trichonephila clavipes</name>
    <name type="common">Golden silk orbweaver</name>
    <name type="synonym">Nephila clavipes</name>
    <dbReference type="NCBI Taxonomy" id="2585209"/>
    <lineage>
        <taxon>Eukaryota</taxon>
        <taxon>Metazoa</taxon>
        <taxon>Ecdysozoa</taxon>
        <taxon>Arthropoda</taxon>
        <taxon>Chelicerata</taxon>
        <taxon>Arachnida</taxon>
        <taxon>Araneae</taxon>
        <taxon>Araneomorphae</taxon>
        <taxon>Entelegynae</taxon>
        <taxon>Araneoidea</taxon>
        <taxon>Nephilidae</taxon>
        <taxon>Trichonephila</taxon>
    </lineage>
</organism>
<feature type="region of interest" description="Disordered" evidence="1">
    <location>
        <begin position="1"/>
        <end position="26"/>
    </location>
</feature>
<proteinExistence type="predicted"/>
<sequence>MTMENPTDMDLANNSLPSSRSSTPTMTNCERQQMVNQDLKKISIMLSNVTHTIECIAPFTPDDDPDLAALYSRQAYFDERRRQAIGEYSTLPRCNTPGCQVHSTPFNSPTKSKNDEFPELPKKTSSKRKESEDGFISPTSKQTVKRQQLEFRNFEVNNRFEKINENVEDIAGNSQNEINFAPSKTNEQLGQHAPTSGIP</sequence>
<feature type="compositionally biased region" description="Polar residues" evidence="1">
    <location>
        <begin position="12"/>
        <end position="26"/>
    </location>
</feature>
<dbReference type="Proteomes" id="UP000887159">
    <property type="component" value="Unassembled WGS sequence"/>
</dbReference>
<keyword evidence="3" id="KW-1185">Reference proteome</keyword>
<dbReference type="EMBL" id="BMAU01021280">
    <property type="protein sequence ID" value="GFY08142.1"/>
    <property type="molecule type" value="Genomic_DNA"/>
</dbReference>
<reference evidence="2" key="1">
    <citation type="submission" date="2020-08" db="EMBL/GenBank/DDBJ databases">
        <title>Multicomponent nature underlies the extraordinary mechanical properties of spider dragline silk.</title>
        <authorList>
            <person name="Kono N."/>
            <person name="Nakamura H."/>
            <person name="Mori M."/>
            <person name="Yoshida Y."/>
            <person name="Ohtoshi R."/>
            <person name="Malay A.D."/>
            <person name="Moran D.A.P."/>
            <person name="Tomita M."/>
            <person name="Numata K."/>
            <person name="Arakawa K."/>
        </authorList>
    </citation>
    <scope>NUCLEOTIDE SEQUENCE</scope>
</reference>
<feature type="compositionally biased region" description="Basic and acidic residues" evidence="1">
    <location>
        <begin position="112"/>
        <end position="132"/>
    </location>
</feature>
<evidence type="ECO:0000256" key="1">
    <source>
        <dbReference type="SAM" id="MobiDB-lite"/>
    </source>
</evidence>
<evidence type="ECO:0000313" key="2">
    <source>
        <dbReference type="EMBL" id="GFY08142.1"/>
    </source>
</evidence>
<accession>A0A8X6SF88</accession>
<evidence type="ECO:0000313" key="3">
    <source>
        <dbReference type="Proteomes" id="UP000887159"/>
    </source>
</evidence>
<dbReference type="AlphaFoldDB" id="A0A8X6SF88"/>
<feature type="region of interest" description="Disordered" evidence="1">
    <location>
        <begin position="103"/>
        <end position="147"/>
    </location>
</feature>
<feature type="compositionally biased region" description="Polar residues" evidence="1">
    <location>
        <begin position="174"/>
        <end position="189"/>
    </location>
</feature>
<name>A0A8X6SF88_TRICX</name>
<protein>
    <submittedName>
        <fullName evidence="2">Uncharacterized protein</fullName>
    </submittedName>
</protein>
<feature type="region of interest" description="Disordered" evidence="1">
    <location>
        <begin position="174"/>
        <end position="199"/>
    </location>
</feature>